<comment type="similarity">
    <text evidence="7">Belongs to the binding-protein-dependent transport system permease family.</text>
</comment>
<evidence type="ECO:0000256" key="3">
    <source>
        <dbReference type="ARBA" id="ARBA00022475"/>
    </source>
</evidence>
<feature type="transmembrane region" description="Helical" evidence="7">
    <location>
        <begin position="66"/>
        <end position="93"/>
    </location>
</feature>
<keyword evidence="6 7" id="KW-0472">Membrane</keyword>
<comment type="caution">
    <text evidence="9">The sequence shown here is derived from an EMBL/GenBank/DDBJ whole genome shotgun (WGS) entry which is preliminary data.</text>
</comment>
<dbReference type="Proteomes" id="UP001240643">
    <property type="component" value="Unassembled WGS sequence"/>
</dbReference>
<evidence type="ECO:0000256" key="4">
    <source>
        <dbReference type="ARBA" id="ARBA00022692"/>
    </source>
</evidence>
<feature type="transmembrane region" description="Helical" evidence="7">
    <location>
        <begin position="242"/>
        <end position="260"/>
    </location>
</feature>
<evidence type="ECO:0000256" key="2">
    <source>
        <dbReference type="ARBA" id="ARBA00022448"/>
    </source>
</evidence>
<feature type="transmembrane region" description="Helical" evidence="7">
    <location>
        <begin position="138"/>
        <end position="162"/>
    </location>
</feature>
<keyword evidence="4 7" id="KW-0812">Transmembrane</keyword>
<protein>
    <submittedName>
        <fullName evidence="9">Multiple sugar transport system permease protein</fullName>
    </submittedName>
</protein>
<dbReference type="SUPFAM" id="SSF161098">
    <property type="entry name" value="MetI-like"/>
    <property type="match status" value="1"/>
</dbReference>
<dbReference type="Pfam" id="PF00528">
    <property type="entry name" value="BPD_transp_1"/>
    <property type="match status" value="1"/>
</dbReference>
<comment type="subcellular location">
    <subcellularLocation>
        <location evidence="1 7">Cell membrane</location>
        <topology evidence="1 7">Multi-pass membrane protein</topology>
    </subcellularLocation>
</comment>
<evidence type="ECO:0000259" key="8">
    <source>
        <dbReference type="PROSITE" id="PS50928"/>
    </source>
</evidence>
<keyword evidence="10" id="KW-1185">Reference proteome</keyword>
<dbReference type="InterPro" id="IPR000515">
    <property type="entry name" value="MetI-like"/>
</dbReference>
<evidence type="ECO:0000256" key="5">
    <source>
        <dbReference type="ARBA" id="ARBA00022989"/>
    </source>
</evidence>
<accession>A0ABU0LZW5</accession>
<evidence type="ECO:0000256" key="7">
    <source>
        <dbReference type="RuleBase" id="RU363032"/>
    </source>
</evidence>
<evidence type="ECO:0000256" key="1">
    <source>
        <dbReference type="ARBA" id="ARBA00004651"/>
    </source>
</evidence>
<feature type="transmembrane region" description="Helical" evidence="7">
    <location>
        <begin position="12"/>
        <end position="34"/>
    </location>
</feature>
<gene>
    <name evidence="9" type="ORF">J2Z62_000688</name>
</gene>
<feature type="transmembrane region" description="Helical" evidence="7">
    <location>
        <begin position="105"/>
        <end position="126"/>
    </location>
</feature>
<keyword evidence="3" id="KW-1003">Cell membrane</keyword>
<evidence type="ECO:0000313" key="9">
    <source>
        <dbReference type="EMBL" id="MDQ0514250.1"/>
    </source>
</evidence>
<dbReference type="EMBL" id="JAUSWO010000001">
    <property type="protein sequence ID" value="MDQ0514250.1"/>
    <property type="molecule type" value="Genomic_DNA"/>
</dbReference>
<dbReference type="PANTHER" id="PTHR43744:SF12">
    <property type="entry name" value="ABC TRANSPORTER PERMEASE PROTEIN MG189-RELATED"/>
    <property type="match status" value="1"/>
</dbReference>
<evidence type="ECO:0000313" key="10">
    <source>
        <dbReference type="Proteomes" id="UP001240643"/>
    </source>
</evidence>
<reference evidence="9" key="1">
    <citation type="submission" date="2023-07" db="EMBL/GenBank/DDBJ databases">
        <title>Genomic Encyclopedia of Type Strains, Phase IV (KMG-IV): sequencing the most valuable type-strain genomes for metagenomic binning, comparative biology and taxonomic classification.</title>
        <authorList>
            <person name="Goeker M."/>
        </authorList>
    </citation>
    <scope>NUCLEOTIDE SEQUENCE [LARGE SCALE GENOMIC DNA]</scope>
    <source>
        <strain evidence="9">DSM 21204</strain>
    </source>
</reference>
<keyword evidence="9" id="KW-0762">Sugar transport</keyword>
<keyword evidence="2 7" id="KW-0813">Transport</keyword>
<organism evidence="9 10">
    <name type="scientific">Mycoplasmoides fastidiosum</name>
    <dbReference type="NCBI Taxonomy" id="92758"/>
    <lineage>
        <taxon>Bacteria</taxon>
        <taxon>Bacillati</taxon>
        <taxon>Mycoplasmatota</taxon>
        <taxon>Mycoplasmoidales</taxon>
        <taxon>Mycoplasmoidaceae</taxon>
        <taxon>Mycoplasmoides</taxon>
    </lineage>
</organism>
<dbReference type="PANTHER" id="PTHR43744">
    <property type="entry name" value="ABC TRANSPORTER PERMEASE PROTEIN MG189-RELATED-RELATED"/>
    <property type="match status" value="1"/>
</dbReference>
<feature type="transmembrane region" description="Helical" evidence="7">
    <location>
        <begin position="183"/>
        <end position="205"/>
    </location>
</feature>
<name>A0ABU0LZW5_9BACT</name>
<dbReference type="InterPro" id="IPR035906">
    <property type="entry name" value="MetI-like_sf"/>
</dbReference>
<dbReference type="RefSeq" id="WP_256547061.1">
    <property type="nucleotide sequence ID" value="NZ_CP101809.1"/>
</dbReference>
<dbReference type="Gene3D" id="1.10.3720.10">
    <property type="entry name" value="MetI-like"/>
    <property type="match status" value="1"/>
</dbReference>
<feature type="domain" description="ABC transmembrane type-1" evidence="8">
    <location>
        <begin position="70"/>
        <end position="262"/>
    </location>
</feature>
<sequence length="278" mass="31792">MKRIFSLMIRLALAAFMLLVIISPIYFLIIVSLFSNTQITSPSQSIIPDGFNIGNFLEVIRSDSRFYFALGWTILFALLASLLKTIILVTGGFGLSLMKQKTRLIISLVLMFFMSIPEIILYTGLYKNTISWDLKQSVIFLPLSAPLIFSFFSLMYFQNAFLNIGEKFSKMVMIDRLSVWDRIVYMYLPKIQFSLIVSAIFSLIYAWNSFLWPNIILPGTGIIFLGQWFRTTGMIPSGQLENLVAAGAIITMIIPLIFYWSTTKWVNRSFTNPVKQNN</sequence>
<dbReference type="PROSITE" id="PS50928">
    <property type="entry name" value="ABC_TM1"/>
    <property type="match status" value="1"/>
</dbReference>
<evidence type="ECO:0000256" key="6">
    <source>
        <dbReference type="ARBA" id="ARBA00023136"/>
    </source>
</evidence>
<feature type="transmembrane region" description="Helical" evidence="7">
    <location>
        <begin position="211"/>
        <end position="230"/>
    </location>
</feature>
<proteinExistence type="inferred from homology"/>
<keyword evidence="5 7" id="KW-1133">Transmembrane helix</keyword>